<dbReference type="PANTHER" id="PTHR30153:SF2">
    <property type="entry name" value="REPLICATIVE DNA HELICASE"/>
    <property type="match status" value="1"/>
</dbReference>
<evidence type="ECO:0000256" key="2">
    <source>
        <dbReference type="ARBA" id="ARBA00022515"/>
    </source>
</evidence>
<reference evidence="13 14" key="1">
    <citation type="submission" date="2015-09" db="EMBL/GenBank/DDBJ databases">
        <authorList>
            <consortium name="Pathogen Informatics"/>
        </authorList>
    </citation>
    <scope>NUCLEOTIDE SEQUENCE [LARGE SCALE GENOMIC DNA]</scope>
    <source>
        <strain evidence="13 14">2789STDY5608840</strain>
    </source>
</reference>
<keyword evidence="5 13" id="KW-0378">Hydrolase</keyword>
<evidence type="ECO:0000256" key="4">
    <source>
        <dbReference type="ARBA" id="ARBA00022741"/>
    </source>
</evidence>
<dbReference type="Gene3D" id="3.40.50.300">
    <property type="entry name" value="P-loop containing nucleotide triphosphate hydrolases"/>
    <property type="match status" value="1"/>
</dbReference>
<dbReference type="Gene3D" id="1.10.860.10">
    <property type="entry name" value="DNAb Helicase, Chain A"/>
    <property type="match status" value="1"/>
</dbReference>
<evidence type="ECO:0000256" key="10">
    <source>
        <dbReference type="ARBA" id="ARBA00044969"/>
    </source>
</evidence>
<dbReference type="SUPFAM" id="SSF48024">
    <property type="entry name" value="N-terminal domain of DnaB helicase"/>
    <property type="match status" value="1"/>
</dbReference>
<dbReference type="EMBL" id="CYZH01000022">
    <property type="protein sequence ID" value="CUO98854.1"/>
    <property type="molecule type" value="Genomic_DNA"/>
</dbReference>
<keyword evidence="4" id="KW-0547">Nucleotide-binding</keyword>
<dbReference type="GO" id="GO:0005524">
    <property type="term" value="F:ATP binding"/>
    <property type="evidence" value="ECO:0007669"/>
    <property type="project" value="UniProtKB-KW"/>
</dbReference>
<evidence type="ECO:0000256" key="6">
    <source>
        <dbReference type="ARBA" id="ARBA00022806"/>
    </source>
</evidence>
<dbReference type="GO" id="GO:0003677">
    <property type="term" value="F:DNA binding"/>
    <property type="evidence" value="ECO:0007669"/>
    <property type="project" value="UniProtKB-KW"/>
</dbReference>
<dbReference type="GO" id="GO:1990077">
    <property type="term" value="C:primosome complex"/>
    <property type="evidence" value="ECO:0007669"/>
    <property type="project" value="UniProtKB-KW"/>
</dbReference>
<dbReference type="GO" id="GO:0043139">
    <property type="term" value="F:5'-3' DNA helicase activity"/>
    <property type="evidence" value="ECO:0007669"/>
    <property type="project" value="UniProtKB-EC"/>
</dbReference>
<name>A0A174JGJ7_9BACE</name>
<dbReference type="STRING" id="338188.ERS852397_03265"/>
<evidence type="ECO:0000256" key="5">
    <source>
        <dbReference type="ARBA" id="ARBA00022801"/>
    </source>
</evidence>
<sequence>MEVNVQLRDEDAEKLVLGTIMINRDAFEEVREMLSKECFYNSFHQEIYKAIIQVASSGDRPDMITVKNKLVANGIKFEPYLFVSIASNQTFDLGQYAARLHDLAIRRKFYEIGQYLVSNSYTESEDILDVTNTVSDQLSSLFKSSSSVISTINEGLESVYHMINENLNGGKPLTGTPTGFEKIDNKSGGLQKSDLIIIAGETSQGKTSLAVSIMRNAASLGAKVAMYSMEMKKEQITARILSMESGVPANEIMYSRLTESQLQSVDKGIGKISGKGIYFDDRSTSNIDTILSSIRYMKLKFGIDGAIVDYLQILNVNMKGANKEQQMGDVARRLKNLAKELDIWIIALSQLNRDNMNPVPSLARLRDSGQIAEAADVVMLVYRPEVKGKSYPGDFSHVDTRGTAMIDIAKGRNIGLLKFICGFNACTTCFYELDNIPISSGMVSDEEDSPAF</sequence>
<gene>
    <name evidence="13" type="primary">dnaC_4</name>
    <name evidence="13" type="ORF">ERS852397_03265</name>
</gene>
<feature type="domain" description="SF4 helicase" evidence="12">
    <location>
        <begin position="169"/>
        <end position="437"/>
    </location>
</feature>
<evidence type="ECO:0000256" key="11">
    <source>
        <dbReference type="ARBA" id="ARBA00048954"/>
    </source>
</evidence>
<dbReference type="PROSITE" id="PS51199">
    <property type="entry name" value="SF4_HELICASE"/>
    <property type="match status" value="1"/>
</dbReference>
<keyword evidence="3" id="KW-0235">DNA replication</keyword>
<dbReference type="InterPro" id="IPR027417">
    <property type="entry name" value="P-loop_NTPase"/>
</dbReference>
<protein>
    <recommendedName>
        <fullName evidence="10">DNA 5'-3' helicase</fullName>
        <ecNumber evidence="10">5.6.2.3</ecNumber>
    </recommendedName>
</protein>
<keyword evidence="7" id="KW-0067">ATP-binding</keyword>
<dbReference type="PANTHER" id="PTHR30153">
    <property type="entry name" value="REPLICATIVE DNA HELICASE DNAB"/>
    <property type="match status" value="1"/>
</dbReference>
<dbReference type="Pfam" id="PF03796">
    <property type="entry name" value="DnaB_C"/>
    <property type="match status" value="1"/>
</dbReference>
<dbReference type="RefSeq" id="WP_055279679.1">
    <property type="nucleotide sequence ID" value="NZ_CABIXA010000022.1"/>
</dbReference>
<evidence type="ECO:0000313" key="13">
    <source>
        <dbReference type="EMBL" id="CUO98854.1"/>
    </source>
</evidence>
<dbReference type="InterPro" id="IPR036185">
    <property type="entry name" value="DNA_heli_DnaB-like_N_sf"/>
</dbReference>
<accession>A0A174JGJ7</accession>
<proteinExistence type="inferred from homology"/>
<dbReference type="EC" id="5.6.2.3" evidence="10"/>
<dbReference type="InterPro" id="IPR007693">
    <property type="entry name" value="DNA_helicase_DnaB-like_N"/>
</dbReference>
<dbReference type="InterPro" id="IPR007694">
    <property type="entry name" value="DNA_helicase_DnaB-like_C"/>
</dbReference>
<evidence type="ECO:0000256" key="7">
    <source>
        <dbReference type="ARBA" id="ARBA00022840"/>
    </source>
</evidence>
<dbReference type="Pfam" id="PF00772">
    <property type="entry name" value="DnaB"/>
    <property type="match status" value="1"/>
</dbReference>
<evidence type="ECO:0000256" key="1">
    <source>
        <dbReference type="ARBA" id="ARBA00008428"/>
    </source>
</evidence>
<evidence type="ECO:0000256" key="3">
    <source>
        <dbReference type="ARBA" id="ARBA00022705"/>
    </source>
</evidence>
<comment type="similarity">
    <text evidence="1">Belongs to the helicase family. DnaB subfamily.</text>
</comment>
<evidence type="ECO:0000259" key="12">
    <source>
        <dbReference type="PROSITE" id="PS51199"/>
    </source>
</evidence>
<keyword evidence="9" id="KW-0413">Isomerase</keyword>
<evidence type="ECO:0000313" key="14">
    <source>
        <dbReference type="Proteomes" id="UP000095517"/>
    </source>
</evidence>
<dbReference type="GO" id="GO:0005829">
    <property type="term" value="C:cytosol"/>
    <property type="evidence" value="ECO:0007669"/>
    <property type="project" value="TreeGrafter"/>
</dbReference>
<keyword evidence="6 13" id="KW-0347">Helicase</keyword>
<organism evidence="13 14">
    <name type="scientific">Bacteroides finegoldii</name>
    <dbReference type="NCBI Taxonomy" id="338188"/>
    <lineage>
        <taxon>Bacteria</taxon>
        <taxon>Pseudomonadati</taxon>
        <taxon>Bacteroidota</taxon>
        <taxon>Bacteroidia</taxon>
        <taxon>Bacteroidales</taxon>
        <taxon>Bacteroidaceae</taxon>
        <taxon>Bacteroides</taxon>
    </lineage>
</organism>
<keyword evidence="2" id="KW-0639">Primosome</keyword>
<dbReference type="Proteomes" id="UP000095517">
    <property type="component" value="Unassembled WGS sequence"/>
</dbReference>
<evidence type="ECO:0000256" key="9">
    <source>
        <dbReference type="ARBA" id="ARBA00023235"/>
    </source>
</evidence>
<dbReference type="AlphaFoldDB" id="A0A174JGJ7"/>
<dbReference type="SUPFAM" id="SSF52540">
    <property type="entry name" value="P-loop containing nucleoside triphosphate hydrolases"/>
    <property type="match status" value="1"/>
</dbReference>
<evidence type="ECO:0000256" key="8">
    <source>
        <dbReference type="ARBA" id="ARBA00023125"/>
    </source>
</evidence>
<keyword evidence="8" id="KW-0238">DNA-binding</keyword>
<dbReference type="InterPro" id="IPR016136">
    <property type="entry name" value="DNA_helicase_N/primase_C"/>
</dbReference>
<comment type="catalytic activity">
    <reaction evidence="11">
        <text>ATP + H2O = ADP + phosphate + H(+)</text>
        <dbReference type="Rhea" id="RHEA:13065"/>
        <dbReference type="ChEBI" id="CHEBI:15377"/>
        <dbReference type="ChEBI" id="CHEBI:15378"/>
        <dbReference type="ChEBI" id="CHEBI:30616"/>
        <dbReference type="ChEBI" id="CHEBI:43474"/>
        <dbReference type="ChEBI" id="CHEBI:456216"/>
        <dbReference type="EC" id="5.6.2.3"/>
    </reaction>
</comment>
<dbReference type="GO" id="GO:0016887">
    <property type="term" value="F:ATP hydrolysis activity"/>
    <property type="evidence" value="ECO:0007669"/>
    <property type="project" value="RHEA"/>
</dbReference>
<dbReference type="GO" id="GO:0006269">
    <property type="term" value="P:DNA replication, synthesis of primer"/>
    <property type="evidence" value="ECO:0007669"/>
    <property type="project" value="UniProtKB-KW"/>
</dbReference>